<accession>A0A7S1B045</accession>
<reference evidence="2" key="1">
    <citation type="submission" date="2021-01" db="EMBL/GenBank/DDBJ databases">
        <authorList>
            <person name="Corre E."/>
            <person name="Pelletier E."/>
            <person name="Niang G."/>
            <person name="Scheremetjew M."/>
            <person name="Finn R."/>
            <person name="Kale V."/>
            <person name="Holt S."/>
            <person name="Cochrane G."/>
            <person name="Meng A."/>
            <person name="Brown T."/>
            <person name="Cohen L."/>
        </authorList>
    </citation>
    <scope>NUCLEOTIDE SEQUENCE</scope>
</reference>
<keyword evidence="1" id="KW-0812">Transmembrane</keyword>
<sequence>MQARATKNLSSKDSFEKFAELKGAFQSPQAFLAFASQTKHLVVLGGLTFALVMTLVALNDIVQEGFHMATALTMIAVAGLWVGSVQALLAVDMQNLVNRLRGENKQLGKANAQLGQECDSLHKTSEALHSQVGQFATMREEMEKVATAQGLKMEDLFSNVTSIFDNLSAMHEAEQKALLVSIAADVEFMDNEAGFDEREFKRFCMRCPPVYKEAIGNDHKTHFSNIAKGKTSIDTNEMLEYFDQLNNNNNNLNEKSI</sequence>
<dbReference type="EMBL" id="HBFQ01063824">
    <property type="protein sequence ID" value="CAD8870828.1"/>
    <property type="molecule type" value="Transcribed_RNA"/>
</dbReference>
<keyword evidence="1" id="KW-1133">Transmembrane helix</keyword>
<dbReference type="AlphaFoldDB" id="A0A7S1B045"/>
<evidence type="ECO:0000256" key="1">
    <source>
        <dbReference type="SAM" id="Phobius"/>
    </source>
</evidence>
<proteinExistence type="predicted"/>
<name>A0A7S1B045_NOCSC</name>
<gene>
    <name evidence="2" type="ORF">NSCI0253_LOCUS45185</name>
</gene>
<protein>
    <submittedName>
        <fullName evidence="2">Uncharacterized protein</fullName>
    </submittedName>
</protein>
<keyword evidence="1" id="KW-0472">Membrane</keyword>
<feature type="transmembrane region" description="Helical" evidence="1">
    <location>
        <begin position="68"/>
        <end position="91"/>
    </location>
</feature>
<evidence type="ECO:0000313" key="2">
    <source>
        <dbReference type="EMBL" id="CAD8870828.1"/>
    </source>
</evidence>
<feature type="transmembrane region" description="Helical" evidence="1">
    <location>
        <begin position="41"/>
        <end position="62"/>
    </location>
</feature>
<organism evidence="2">
    <name type="scientific">Noctiluca scintillans</name>
    <name type="common">Sea sparkle</name>
    <name type="synonym">Red tide dinoflagellate</name>
    <dbReference type="NCBI Taxonomy" id="2966"/>
    <lineage>
        <taxon>Eukaryota</taxon>
        <taxon>Sar</taxon>
        <taxon>Alveolata</taxon>
        <taxon>Dinophyceae</taxon>
        <taxon>Noctilucales</taxon>
        <taxon>Noctilucaceae</taxon>
        <taxon>Noctiluca</taxon>
    </lineage>
</organism>